<reference evidence="2 3" key="1">
    <citation type="submission" date="2020-03" db="EMBL/GenBank/DDBJ databases">
        <title>Whole genome shotgun sequence of Phytohabitans flavus NBRC 107702.</title>
        <authorList>
            <person name="Komaki H."/>
            <person name="Tamura T."/>
        </authorList>
    </citation>
    <scope>NUCLEOTIDE SEQUENCE [LARGE SCALE GENOMIC DNA]</scope>
    <source>
        <strain evidence="2 3">NBRC 107702</strain>
    </source>
</reference>
<evidence type="ECO:0000313" key="2">
    <source>
        <dbReference type="EMBL" id="BCB75987.1"/>
    </source>
</evidence>
<dbReference type="Proteomes" id="UP000502508">
    <property type="component" value="Chromosome"/>
</dbReference>
<protein>
    <submittedName>
        <fullName evidence="2">Uncharacterized protein</fullName>
    </submittedName>
</protein>
<gene>
    <name evidence="2" type="ORF">Pflav_023970</name>
</gene>
<reference evidence="2 3" key="2">
    <citation type="submission" date="2020-03" db="EMBL/GenBank/DDBJ databases">
        <authorList>
            <person name="Ichikawa N."/>
            <person name="Kimura A."/>
            <person name="Kitahashi Y."/>
            <person name="Uohara A."/>
        </authorList>
    </citation>
    <scope>NUCLEOTIDE SEQUENCE [LARGE SCALE GENOMIC DNA]</scope>
    <source>
        <strain evidence="2 3">NBRC 107702</strain>
    </source>
</reference>
<dbReference type="AlphaFoldDB" id="A0A6F8XQA3"/>
<keyword evidence="3" id="KW-1185">Reference proteome</keyword>
<evidence type="ECO:0000256" key="1">
    <source>
        <dbReference type="SAM" id="Phobius"/>
    </source>
</evidence>
<keyword evidence="1" id="KW-0472">Membrane</keyword>
<feature type="transmembrane region" description="Helical" evidence="1">
    <location>
        <begin position="61"/>
        <end position="84"/>
    </location>
</feature>
<evidence type="ECO:0000313" key="3">
    <source>
        <dbReference type="Proteomes" id="UP000502508"/>
    </source>
</evidence>
<name>A0A6F8XQA3_9ACTN</name>
<feature type="transmembrane region" description="Helical" evidence="1">
    <location>
        <begin position="31"/>
        <end position="55"/>
    </location>
</feature>
<dbReference type="EMBL" id="AP022870">
    <property type="protein sequence ID" value="BCB75987.1"/>
    <property type="molecule type" value="Genomic_DNA"/>
</dbReference>
<keyword evidence="1" id="KW-1133">Transmembrane helix</keyword>
<keyword evidence="1" id="KW-0812">Transmembrane</keyword>
<accession>A0A6F8XQA3</accession>
<dbReference type="RefSeq" id="WP_173036066.1">
    <property type="nucleotide sequence ID" value="NZ_AP022870.1"/>
</dbReference>
<dbReference type="KEGG" id="pfla:Pflav_023970"/>
<sequence>MDRAGLPLRTGPSSVDLVIAEIGSLGLRGELAISAAIAAVAALVGGALVVAMTLVLELFSWTPVLGTTVGVFTVAAAVMAWQVLSGTRRIEFRPVDEPGLVRVVGGVWAAEYPVAHLRRVLLRHKVRQSSRYPFTLRPTGRVELRLEFDGRTVRESLAGGFDVPALADRLRALVRPSGVPVAVETTQTTVYDPEVADDILPREGIVLAVIARRLPDRSAPMPGYLSWEEVRVAWPAVWDVARAVEANGVRAKRRRSTGAGGREFSWYEYRAVDVQRVADAILGGTAVLEPSWRTDTAEGLAAHAALTTPRHRRLRLGRSRNTDHSGR</sequence>
<proteinExistence type="predicted"/>
<organism evidence="2 3">
    <name type="scientific">Phytohabitans flavus</name>
    <dbReference type="NCBI Taxonomy" id="1076124"/>
    <lineage>
        <taxon>Bacteria</taxon>
        <taxon>Bacillati</taxon>
        <taxon>Actinomycetota</taxon>
        <taxon>Actinomycetes</taxon>
        <taxon>Micromonosporales</taxon>
        <taxon>Micromonosporaceae</taxon>
    </lineage>
</organism>